<name>A0A1T4V0T4_9GAMM</name>
<reference evidence="2" key="1">
    <citation type="submission" date="2017-02" db="EMBL/GenBank/DDBJ databases">
        <authorList>
            <person name="Varghese N."/>
            <person name="Submissions S."/>
        </authorList>
    </citation>
    <scope>NUCLEOTIDE SEQUENCE [LARGE SCALE GENOMIC DNA]</scope>
    <source>
        <strain evidence="2">DSM 22720</strain>
    </source>
</reference>
<sequence length="104" mass="11831">MGGWEILRPSKFATGAAMSRQLQYTYKNETKTITFSFRQYHSAHEAAAAAEGIDLSDFLKMERQLEVIADGKAVKSHRDAYFNKLGFSKIILLKKEAESIKDKR</sequence>
<organism evidence="1 2">
    <name type="scientific">Enterovibrio nigricans DSM 22720</name>
    <dbReference type="NCBI Taxonomy" id="1121868"/>
    <lineage>
        <taxon>Bacteria</taxon>
        <taxon>Pseudomonadati</taxon>
        <taxon>Pseudomonadota</taxon>
        <taxon>Gammaproteobacteria</taxon>
        <taxon>Vibrionales</taxon>
        <taxon>Vibrionaceae</taxon>
        <taxon>Enterovibrio</taxon>
    </lineage>
</organism>
<keyword evidence="2" id="KW-1185">Reference proteome</keyword>
<gene>
    <name evidence="1" type="ORF">SAMN02745132_02984</name>
</gene>
<accession>A0A1T4V0T4</accession>
<dbReference type="Pfam" id="PF11173">
    <property type="entry name" value="DUF2960"/>
    <property type="match status" value="1"/>
</dbReference>
<evidence type="ECO:0008006" key="3">
    <source>
        <dbReference type="Google" id="ProtNLM"/>
    </source>
</evidence>
<dbReference type="EMBL" id="FUXU01000041">
    <property type="protein sequence ID" value="SKA58507.1"/>
    <property type="molecule type" value="Genomic_DNA"/>
</dbReference>
<evidence type="ECO:0000313" key="2">
    <source>
        <dbReference type="Proteomes" id="UP000190162"/>
    </source>
</evidence>
<dbReference type="InterPro" id="IPR021343">
    <property type="entry name" value="DUF2960"/>
</dbReference>
<dbReference type="Proteomes" id="UP000190162">
    <property type="component" value="Unassembled WGS sequence"/>
</dbReference>
<protein>
    <recommendedName>
        <fullName evidence="3">DUF2960 domain-containing protein</fullName>
    </recommendedName>
</protein>
<dbReference type="AlphaFoldDB" id="A0A1T4V0T4"/>
<evidence type="ECO:0000313" key="1">
    <source>
        <dbReference type="EMBL" id="SKA58507.1"/>
    </source>
</evidence>
<proteinExistence type="predicted"/>